<feature type="compositionally biased region" description="Polar residues" evidence="1">
    <location>
        <begin position="186"/>
        <end position="209"/>
    </location>
</feature>
<gene>
    <name evidence="2" type="ORF">g.39923</name>
</gene>
<dbReference type="AlphaFoldDB" id="A0A1B6C9J8"/>
<feature type="region of interest" description="Disordered" evidence="1">
    <location>
        <begin position="183"/>
        <end position="209"/>
    </location>
</feature>
<dbReference type="Gene3D" id="1.10.8.10">
    <property type="entry name" value="DNA helicase RuvA subunit, C-terminal domain"/>
    <property type="match status" value="1"/>
</dbReference>
<evidence type="ECO:0000313" key="2">
    <source>
        <dbReference type="EMBL" id="JAS10168.1"/>
    </source>
</evidence>
<feature type="non-terminal residue" evidence="2">
    <location>
        <position position="1"/>
    </location>
</feature>
<reference evidence="2" key="1">
    <citation type="submission" date="2015-12" db="EMBL/GenBank/DDBJ databases">
        <title>De novo transcriptome assembly of four potential Pierce s Disease insect vectors from Arizona vineyards.</title>
        <authorList>
            <person name="Tassone E.E."/>
        </authorList>
    </citation>
    <scope>NUCLEOTIDE SEQUENCE</scope>
</reference>
<protein>
    <submittedName>
        <fullName evidence="2">Uncharacterized protein</fullName>
    </submittedName>
</protein>
<sequence length="209" mass="23073">VDEESSSSIPAKKKKKVTFAEELTPASTNSTENGTELWSTILKLIQKLKLPVNTSPLLHIILKEVASDIDDVCKLFFEAQDELRNTSRILTEDQPCVLSTKRLQPVGINPWLCYANTLPASPPIGPLTANPVFRQHTSALQYSRVGIPTQHYFQHYFPTYAPVSSSIIRNLDTSITYPLPFHESSRPSASNEGSPSSVTSEGSNFISVL</sequence>
<evidence type="ECO:0000256" key="1">
    <source>
        <dbReference type="SAM" id="MobiDB-lite"/>
    </source>
</evidence>
<name>A0A1B6C9J8_9HEMI</name>
<dbReference type="EMBL" id="GEDC01027130">
    <property type="protein sequence ID" value="JAS10168.1"/>
    <property type="molecule type" value="Transcribed_RNA"/>
</dbReference>
<accession>A0A1B6C9J8</accession>
<proteinExistence type="predicted"/>
<organism evidence="2">
    <name type="scientific">Clastoptera arizonana</name>
    <name type="common">Arizona spittle bug</name>
    <dbReference type="NCBI Taxonomy" id="38151"/>
    <lineage>
        <taxon>Eukaryota</taxon>
        <taxon>Metazoa</taxon>
        <taxon>Ecdysozoa</taxon>
        <taxon>Arthropoda</taxon>
        <taxon>Hexapoda</taxon>
        <taxon>Insecta</taxon>
        <taxon>Pterygota</taxon>
        <taxon>Neoptera</taxon>
        <taxon>Paraneoptera</taxon>
        <taxon>Hemiptera</taxon>
        <taxon>Auchenorrhyncha</taxon>
        <taxon>Cercopoidea</taxon>
        <taxon>Clastopteridae</taxon>
        <taxon>Clastoptera</taxon>
    </lineage>
</organism>